<evidence type="ECO:0000256" key="7">
    <source>
        <dbReference type="ARBA" id="ARBA00024202"/>
    </source>
</evidence>
<keyword evidence="3" id="KW-1003">Cell membrane</keyword>
<sequence>MTATPLPTESTLPAATGNANWRRFRRNPGAMVGLVLLALLVTAALLGPALTGDPAAQNLGARLQAPSGAHPLGTDQLGRDVLARVLNGARISLGLGVSVMLASLLVGSAVGLVAGLRGGWWDEGLMRVTDIFLAFPSLILAMAISAALGPSLTNVMIAVALVSWPTYARLIRAQVLALREREFVEAARALGSTQGRIAVRHLLPNALAPLLVQGSFDVGSAILTAAGLGFIGFGAQPPTPEWGAMVSETRNYIGPAPWASSAPAVAILLTVLAFNLLGDGLRDVFDPRAAR</sequence>
<evidence type="ECO:0000259" key="9">
    <source>
        <dbReference type="PROSITE" id="PS50928"/>
    </source>
</evidence>
<feature type="transmembrane region" description="Helical" evidence="8">
    <location>
        <begin position="128"/>
        <end position="148"/>
    </location>
</feature>
<feature type="transmembrane region" description="Helical" evidence="8">
    <location>
        <begin position="30"/>
        <end position="50"/>
    </location>
</feature>
<comment type="similarity">
    <text evidence="7">Belongs to the binding-protein-dependent transport system permease family. OppBC subfamily.</text>
</comment>
<dbReference type="Pfam" id="PF00528">
    <property type="entry name" value="BPD_transp_1"/>
    <property type="match status" value="1"/>
</dbReference>
<evidence type="ECO:0000256" key="2">
    <source>
        <dbReference type="ARBA" id="ARBA00022448"/>
    </source>
</evidence>
<keyword evidence="6 8" id="KW-0472">Membrane</keyword>
<dbReference type="PANTHER" id="PTHR43386">
    <property type="entry name" value="OLIGOPEPTIDE TRANSPORT SYSTEM PERMEASE PROTEIN APPC"/>
    <property type="match status" value="1"/>
</dbReference>
<evidence type="ECO:0000256" key="1">
    <source>
        <dbReference type="ARBA" id="ARBA00004651"/>
    </source>
</evidence>
<evidence type="ECO:0000256" key="4">
    <source>
        <dbReference type="ARBA" id="ARBA00022692"/>
    </source>
</evidence>
<feature type="transmembrane region" description="Helical" evidence="8">
    <location>
        <begin position="255"/>
        <end position="278"/>
    </location>
</feature>
<evidence type="ECO:0000313" key="11">
    <source>
        <dbReference type="Proteomes" id="UP001595803"/>
    </source>
</evidence>
<dbReference type="InterPro" id="IPR025966">
    <property type="entry name" value="OppC_N"/>
</dbReference>
<dbReference type="Proteomes" id="UP001595803">
    <property type="component" value="Unassembled WGS sequence"/>
</dbReference>
<evidence type="ECO:0000313" key="10">
    <source>
        <dbReference type="EMBL" id="MFC3833775.1"/>
    </source>
</evidence>
<dbReference type="CDD" id="cd06261">
    <property type="entry name" value="TM_PBP2"/>
    <property type="match status" value="1"/>
</dbReference>
<reference evidence="11" key="1">
    <citation type="journal article" date="2019" name="Int. J. Syst. Evol. Microbiol.">
        <title>The Global Catalogue of Microorganisms (GCM) 10K type strain sequencing project: providing services to taxonomists for standard genome sequencing and annotation.</title>
        <authorList>
            <consortium name="The Broad Institute Genomics Platform"/>
            <consortium name="The Broad Institute Genome Sequencing Center for Infectious Disease"/>
            <person name="Wu L."/>
            <person name="Ma J."/>
        </authorList>
    </citation>
    <scope>NUCLEOTIDE SEQUENCE [LARGE SCALE GENOMIC DNA]</scope>
    <source>
        <strain evidence="11">CCTCC AB 2017081</strain>
    </source>
</reference>
<evidence type="ECO:0000256" key="6">
    <source>
        <dbReference type="ARBA" id="ARBA00023136"/>
    </source>
</evidence>
<dbReference type="Gene3D" id="1.10.3720.10">
    <property type="entry name" value="MetI-like"/>
    <property type="match status" value="1"/>
</dbReference>
<organism evidence="10 11">
    <name type="scientific">Deinococcus rufus</name>
    <dbReference type="NCBI Taxonomy" id="2136097"/>
    <lineage>
        <taxon>Bacteria</taxon>
        <taxon>Thermotogati</taxon>
        <taxon>Deinococcota</taxon>
        <taxon>Deinococci</taxon>
        <taxon>Deinococcales</taxon>
        <taxon>Deinococcaceae</taxon>
        <taxon>Deinococcus</taxon>
    </lineage>
</organism>
<dbReference type="PROSITE" id="PS50928">
    <property type="entry name" value="ABC_TM1"/>
    <property type="match status" value="1"/>
</dbReference>
<comment type="subcellular location">
    <subcellularLocation>
        <location evidence="1 8">Cell membrane</location>
        <topology evidence="1 8">Multi-pass membrane protein</topology>
    </subcellularLocation>
</comment>
<evidence type="ECO:0000256" key="5">
    <source>
        <dbReference type="ARBA" id="ARBA00022989"/>
    </source>
</evidence>
<dbReference type="InterPro" id="IPR050366">
    <property type="entry name" value="BP-dependent_transpt_permease"/>
</dbReference>
<feature type="transmembrane region" description="Helical" evidence="8">
    <location>
        <begin position="91"/>
        <end position="116"/>
    </location>
</feature>
<evidence type="ECO:0000256" key="8">
    <source>
        <dbReference type="RuleBase" id="RU363032"/>
    </source>
</evidence>
<feature type="transmembrane region" description="Helical" evidence="8">
    <location>
        <begin position="210"/>
        <end position="235"/>
    </location>
</feature>
<dbReference type="InterPro" id="IPR035906">
    <property type="entry name" value="MetI-like_sf"/>
</dbReference>
<dbReference type="RefSeq" id="WP_322473539.1">
    <property type="nucleotide sequence ID" value="NZ_JBHRZG010000013.1"/>
</dbReference>
<dbReference type="InterPro" id="IPR053385">
    <property type="entry name" value="ABC_transport_permease"/>
</dbReference>
<keyword evidence="2 8" id="KW-0813">Transport</keyword>
<evidence type="ECO:0000256" key="3">
    <source>
        <dbReference type="ARBA" id="ARBA00022475"/>
    </source>
</evidence>
<proteinExistence type="inferred from homology"/>
<feature type="domain" description="ABC transmembrane type-1" evidence="9">
    <location>
        <begin position="89"/>
        <end position="278"/>
    </location>
</feature>
<accession>A0ABV7ZAM8</accession>
<keyword evidence="11" id="KW-1185">Reference proteome</keyword>
<dbReference type="NCBIfam" id="NF045474">
    <property type="entry name" value="Opp2C"/>
    <property type="match status" value="1"/>
</dbReference>
<dbReference type="Pfam" id="PF12911">
    <property type="entry name" value="OppC_N"/>
    <property type="match status" value="1"/>
</dbReference>
<dbReference type="PANTHER" id="PTHR43386:SF1">
    <property type="entry name" value="D,D-DIPEPTIDE TRANSPORT SYSTEM PERMEASE PROTEIN DDPC-RELATED"/>
    <property type="match status" value="1"/>
</dbReference>
<dbReference type="InterPro" id="IPR000515">
    <property type="entry name" value="MetI-like"/>
</dbReference>
<name>A0ABV7ZAM8_9DEIO</name>
<keyword evidence="5 8" id="KW-1133">Transmembrane helix</keyword>
<dbReference type="EMBL" id="JBHRZG010000013">
    <property type="protein sequence ID" value="MFC3833775.1"/>
    <property type="molecule type" value="Genomic_DNA"/>
</dbReference>
<protein>
    <submittedName>
        <fullName evidence="10">Nickel transporter permease</fullName>
    </submittedName>
</protein>
<gene>
    <name evidence="10" type="primary">nikC</name>
    <name evidence="10" type="ORF">ACFOSB_12985</name>
</gene>
<comment type="caution">
    <text evidence="10">The sequence shown here is derived from an EMBL/GenBank/DDBJ whole genome shotgun (WGS) entry which is preliminary data.</text>
</comment>
<keyword evidence="4 8" id="KW-0812">Transmembrane</keyword>
<dbReference type="SUPFAM" id="SSF161098">
    <property type="entry name" value="MetI-like"/>
    <property type="match status" value="1"/>
</dbReference>